<accession>A0A916EDB7</accession>
<dbReference type="Proteomes" id="UP000684084">
    <property type="component" value="Unassembled WGS sequence"/>
</dbReference>
<dbReference type="AlphaFoldDB" id="A0A916EDB7"/>
<organism evidence="1 2">
    <name type="scientific">Rhizophagus irregularis</name>
    <dbReference type="NCBI Taxonomy" id="588596"/>
    <lineage>
        <taxon>Eukaryota</taxon>
        <taxon>Fungi</taxon>
        <taxon>Fungi incertae sedis</taxon>
        <taxon>Mucoromycota</taxon>
        <taxon>Glomeromycotina</taxon>
        <taxon>Glomeromycetes</taxon>
        <taxon>Glomerales</taxon>
        <taxon>Glomeraceae</taxon>
        <taxon>Rhizophagus</taxon>
    </lineage>
</organism>
<reference evidence="1" key="1">
    <citation type="submission" date="2020-05" db="EMBL/GenBank/DDBJ databases">
        <authorList>
            <person name="Rincon C."/>
            <person name="Sanders R I."/>
            <person name="Robbins C."/>
            <person name="Chaturvedi A."/>
        </authorList>
    </citation>
    <scope>NUCLEOTIDE SEQUENCE</scope>
    <source>
        <strain evidence="1">CHB12</strain>
    </source>
</reference>
<gene>
    <name evidence="1" type="ORF">CHRIB12_LOCUS16583</name>
</gene>
<comment type="caution">
    <text evidence="1">The sequence shown here is derived from an EMBL/GenBank/DDBJ whole genome shotgun (WGS) entry which is preliminary data.</text>
</comment>
<proteinExistence type="predicted"/>
<dbReference type="OrthoDB" id="10303432at2759"/>
<sequence length="99" mass="11057">MYRKKFSTYTTKQTVPSLCAATVKPVVSERTFSISPQSSTSSIVGRMRQSISDEFTNPNNQSVEAYSKSQRKGLGCHCPRTCGNDHTMTRHTSLPMNHI</sequence>
<evidence type="ECO:0000313" key="2">
    <source>
        <dbReference type="Proteomes" id="UP000684084"/>
    </source>
</evidence>
<dbReference type="EMBL" id="CAGKOT010000040">
    <property type="protein sequence ID" value="CAB5379336.1"/>
    <property type="molecule type" value="Genomic_DNA"/>
</dbReference>
<protein>
    <submittedName>
        <fullName evidence="1">Uncharacterized protein</fullName>
    </submittedName>
</protein>
<evidence type="ECO:0000313" key="1">
    <source>
        <dbReference type="EMBL" id="CAB5379336.1"/>
    </source>
</evidence>
<name>A0A916EDB7_9GLOM</name>